<dbReference type="EMBL" id="CAJOAZ010029880">
    <property type="protein sequence ID" value="CAF4428864.1"/>
    <property type="molecule type" value="Genomic_DNA"/>
</dbReference>
<evidence type="ECO:0000313" key="1">
    <source>
        <dbReference type="EMBL" id="CAF4428864.1"/>
    </source>
</evidence>
<feature type="non-terminal residue" evidence="1">
    <location>
        <position position="1"/>
    </location>
</feature>
<organism evidence="1 2">
    <name type="scientific">Adineta steineri</name>
    <dbReference type="NCBI Taxonomy" id="433720"/>
    <lineage>
        <taxon>Eukaryota</taxon>
        <taxon>Metazoa</taxon>
        <taxon>Spiralia</taxon>
        <taxon>Gnathifera</taxon>
        <taxon>Rotifera</taxon>
        <taxon>Eurotatoria</taxon>
        <taxon>Bdelloidea</taxon>
        <taxon>Adinetida</taxon>
        <taxon>Adinetidae</taxon>
        <taxon>Adineta</taxon>
    </lineage>
</organism>
<name>A0A820QVW3_9BILA</name>
<gene>
    <name evidence="1" type="ORF">OXD698_LOCUS53104</name>
</gene>
<dbReference type="Proteomes" id="UP000663844">
    <property type="component" value="Unassembled WGS sequence"/>
</dbReference>
<comment type="caution">
    <text evidence="1">The sequence shown here is derived from an EMBL/GenBank/DDBJ whole genome shotgun (WGS) entry which is preliminary data.</text>
</comment>
<proteinExistence type="predicted"/>
<sequence>MAYQTRPVEQARPLEQAPLEFPYIGDVSQYERIDKIGQGTFG</sequence>
<accession>A0A820QVW3</accession>
<evidence type="ECO:0000313" key="2">
    <source>
        <dbReference type="Proteomes" id="UP000663844"/>
    </source>
</evidence>
<protein>
    <submittedName>
        <fullName evidence="1">Uncharacterized protein</fullName>
    </submittedName>
</protein>
<reference evidence="1" key="1">
    <citation type="submission" date="2021-02" db="EMBL/GenBank/DDBJ databases">
        <authorList>
            <person name="Nowell W R."/>
        </authorList>
    </citation>
    <scope>NUCLEOTIDE SEQUENCE</scope>
</reference>
<dbReference type="AlphaFoldDB" id="A0A820QVW3"/>